<comment type="pathway">
    <text evidence="1">Protein modification; peptidyl-diphthamide biosynthesis.</text>
</comment>
<protein>
    <recommendedName>
        <fullName evidence="4">Diphthine--ammonia ligase</fullName>
        <ecNumber evidence="3">6.3.1.14</ecNumber>
    </recommendedName>
    <alternativeName>
        <fullName evidence="9">ATP-binding domain-containing protein 4</fullName>
    </alternativeName>
    <alternativeName>
        <fullName evidence="8">Diphthamide synthase</fullName>
    </alternativeName>
    <alternativeName>
        <fullName evidence="10">Diphthamide synthetase</fullName>
    </alternativeName>
    <alternativeName>
        <fullName evidence="11">Protein DPH6 homolog</fullName>
    </alternativeName>
</protein>
<evidence type="ECO:0000256" key="7">
    <source>
        <dbReference type="ARBA" id="ARBA00022840"/>
    </source>
</evidence>
<proteinExistence type="inferred from homology"/>
<keyword evidence="15" id="KW-1185">Reference proteome</keyword>
<reference evidence="14 15" key="1">
    <citation type="journal article" date="2019" name="Environ. Microbiol.">
        <title>At the nexus of three kingdoms: the genome of the mycorrhizal fungus Gigaspora margarita provides insights into plant, endobacterial and fungal interactions.</title>
        <authorList>
            <person name="Venice F."/>
            <person name="Ghignone S."/>
            <person name="Salvioli di Fossalunga A."/>
            <person name="Amselem J."/>
            <person name="Novero M."/>
            <person name="Xianan X."/>
            <person name="Sedzielewska Toro K."/>
            <person name="Morin E."/>
            <person name="Lipzen A."/>
            <person name="Grigoriev I.V."/>
            <person name="Henrissat B."/>
            <person name="Martin F.M."/>
            <person name="Bonfante P."/>
        </authorList>
    </citation>
    <scope>NUCLEOTIDE SEQUENCE [LARGE SCALE GENOMIC DNA]</scope>
    <source>
        <strain evidence="14 15">BEG34</strain>
    </source>
</reference>
<dbReference type="Proteomes" id="UP000439903">
    <property type="component" value="Unassembled WGS sequence"/>
</dbReference>
<organism evidence="14 15">
    <name type="scientific">Gigaspora margarita</name>
    <dbReference type="NCBI Taxonomy" id="4874"/>
    <lineage>
        <taxon>Eukaryota</taxon>
        <taxon>Fungi</taxon>
        <taxon>Fungi incertae sedis</taxon>
        <taxon>Mucoromycota</taxon>
        <taxon>Glomeromycotina</taxon>
        <taxon>Glomeromycetes</taxon>
        <taxon>Diversisporales</taxon>
        <taxon>Gigasporaceae</taxon>
        <taxon>Gigaspora</taxon>
    </lineage>
</organism>
<dbReference type="FunFam" id="3.90.1490.10:FF:000001">
    <property type="entry name" value="Diphthine--ammonia ligase"/>
    <property type="match status" value="1"/>
</dbReference>
<comment type="catalytic activity">
    <reaction evidence="12">
        <text>diphthine-[translation elongation factor 2] + NH4(+) + ATP = diphthamide-[translation elongation factor 2] + AMP + diphosphate + H(+)</text>
        <dbReference type="Rhea" id="RHEA:19753"/>
        <dbReference type="Rhea" id="RHEA-COMP:10172"/>
        <dbReference type="Rhea" id="RHEA-COMP:10174"/>
        <dbReference type="ChEBI" id="CHEBI:15378"/>
        <dbReference type="ChEBI" id="CHEBI:16692"/>
        <dbReference type="ChEBI" id="CHEBI:28938"/>
        <dbReference type="ChEBI" id="CHEBI:30616"/>
        <dbReference type="ChEBI" id="CHEBI:33019"/>
        <dbReference type="ChEBI" id="CHEBI:82696"/>
        <dbReference type="ChEBI" id="CHEBI:456215"/>
        <dbReference type="EC" id="6.3.1.14"/>
    </reaction>
</comment>
<evidence type="ECO:0000256" key="1">
    <source>
        <dbReference type="ARBA" id="ARBA00005156"/>
    </source>
</evidence>
<dbReference type="SUPFAM" id="SSF52402">
    <property type="entry name" value="Adenine nucleotide alpha hydrolases-like"/>
    <property type="match status" value="1"/>
</dbReference>
<dbReference type="EC" id="6.3.1.14" evidence="3"/>
<evidence type="ECO:0000256" key="5">
    <source>
        <dbReference type="ARBA" id="ARBA00022598"/>
    </source>
</evidence>
<dbReference type="Gene3D" id="3.40.50.620">
    <property type="entry name" value="HUPs"/>
    <property type="match status" value="1"/>
</dbReference>
<dbReference type="NCBIfam" id="TIGR00290">
    <property type="entry name" value="MJ0570_dom"/>
    <property type="match status" value="1"/>
</dbReference>
<dbReference type="PANTHER" id="PTHR12196:SF2">
    <property type="entry name" value="DIPHTHINE--AMMONIA LIGASE"/>
    <property type="match status" value="1"/>
</dbReference>
<dbReference type="AlphaFoldDB" id="A0A8H3XG68"/>
<dbReference type="Pfam" id="PF01042">
    <property type="entry name" value="Ribonuc_L-PSP"/>
    <property type="match status" value="2"/>
</dbReference>
<comment type="caution">
    <text evidence="14">The sequence shown here is derived from an EMBL/GenBank/DDBJ whole genome shotgun (WGS) entry which is preliminary data.</text>
</comment>
<evidence type="ECO:0000313" key="15">
    <source>
        <dbReference type="Proteomes" id="UP000439903"/>
    </source>
</evidence>
<keyword evidence="5" id="KW-0436">Ligase</keyword>
<dbReference type="InterPro" id="IPR035959">
    <property type="entry name" value="RutC-like_sf"/>
</dbReference>
<evidence type="ECO:0000256" key="2">
    <source>
        <dbReference type="ARBA" id="ARBA00008496"/>
    </source>
</evidence>
<evidence type="ECO:0000256" key="4">
    <source>
        <dbReference type="ARBA" id="ARBA00018426"/>
    </source>
</evidence>
<evidence type="ECO:0000256" key="12">
    <source>
        <dbReference type="ARBA" id="ARBA00048108"/>
    </source>
</evidence>
<dbReference type="InterPro" id="IPR014729">
    <property type="entry name" value="Rossmann-like_a/b/a_fold"/>
</dbReference>
<dbReference type="GO" id="GO:0005524">
    <property type="term" value="F:ATP binding"/>
    <property type="evidence" value="ECO:0007669"/>
    <property type="project" value="UniProtKB-KW"/>
</dbReference>
<dbReference type="CDD" id="cd06156">
    <property type="entry name" value="eu_AANH_C_2"/>
    <property type="match status" value="1"/>
</dbReference>
<evidence type="ECO:0000256" key="9">
    <source>
        <dbReference type="ARBA" id="ARBA00031202"/>
    </source>
</evidence>
<dbReference type="Gene3D" id="3.90.1490.10">
    <property type="entry name" value="putative n-type atp pyrophosphatase, domain 2"/>
    <property type="match status" value="1"/>
</dbReference>
<dbReference type="InterPro" id="IPR006175">
    <property type="entry name" value="YjgF/YER057c/UK114"/>
</dbReference>
<dbReference type="GO" id="GO:0017178">
    <property type="term" value="F:diphthine-ammonia ligase activity"/>
    <property type="evidence" value="ECO:0007669"/>
    <property type="project" value="UniProtKB-EC"/>
</dbReference>
<dbReference type="PANTHER" id="PTHR12196">
    <property type="entry name" value="DOMAIN OF UNKNOWN FUNCTION 71 DUF71 -CONTAINING PROTEIN"/>
    <property type="match status" value="1"/>
</dbReference>
<keyword evidence="7" id="KW-0067">ATP-binding</keyword>
<dbReference type="FunFam" id="3.40.50.620:FF:000069">
    <property type="entry name" value="diphthine--ammonia ligase"/>
    <property type="match status" value="1"/>
</dbReference>
<dbReference type="CDD" id="cd01994">
    <property type="entry name" value="AANH_PF0828-like"/>
    <property type="match status" value="1"/>
</dbReference>
<sequence>MKIVALISGGKDSCFNMMHCVANGHQITALANLKPLAASRKDELDSFLYQTVGHDAISYYAECMGLPLYRREIFGRSLIQDADYKLTIGDETEDLFELLKEIKESNPDIQGVSVGAILSNYQRVRVENVCSRLGLTPLAYLWRRNQKELLSEMIDAGINAILIKVAAIGLKTTHLGKSIKELYPYLCSLNEKYDVHICGEGGEYETFTLDCPLFIKRLHVENSEIIMHSDNAFAEVAYLQLKKLVVMDKPANIDTTNLVKILAWSDGFENILSNTEIFKGENILENVVPKIDIDYIPEMNSDYIDLYTAHANSLYFAISGTTAYNYKGSQTTRSPLNTIEEETRVCMKNLEEKLSKLGLNWTDAINMNVLIKDMREFGRMNMIYKSFFDINPPTRTCIECNLSPPANIQIDLVAIKFRDYSNIKLVNTMHVQSMSYWAPANIGPYSQAKIINNHAYIAGQIGLIPASLKFPTPLSLQSQTILSLKNLERITSVLELDVWKFSVGCICFVDDDTSFEVVKKAWKYICEWRKGENCCNIPPSLYIAVPSLPREAKVEWQVLLHNGKINRNNYNDDLEEDSKILNFEPITWEDTLDTKNFCIIKIATLFINPILNSIITIRVEKSTTLTTLLTSIELGLLKIHDQFCKSNLLEGKNDSTSTIFWVSISSIRFFYSEKIGVEIATLEKGVKSMINSKFPSDMNPAMTFIPVIAISEGCAVGICVQCGF</sequence>
<dbReference type="SUPFAM" id="SSF55298">
    <property type="entry name" value="YjgF-like"/>
    <property type="match status" value="2"/>
</dbReference>
<evidence type="ECO:0000313" key="14">
    <source>
        <dbReference type="EMBL" id="KAF0461291.1"/>
    </source>
</evidence>
<evidence type="ECO:0000256" key="11">
    <source>
        <dbReference type="ARBA" id="ARBA00032849"/>
    </source>
</evidence>
<evidence type="ECO:0000256" key="3">
    <source>
        <dbReference type="ARBA" id="ARBA00012089"/>
    </source>
</evidence>
<dbReference type="InterPro" id="IPR030662">
    <property type="entry name" value="DPH6/MJ0570"/>
</dbReference>
<evidence type="ECO:0000259" key="13">
    <source>
        <dbReference type="Pfam" id="PF01902"/>
    </source>
</evidence>
<evidence type="ECO:0000256" key="8">
    <source>
        <dbReference type="ARBA" id="ARBA00029814"/>
    </source>
</evidence>
<accession>A0A8H3XG68</accession>
<keyword evidence="6" id="KW-0547">Nucleotide-binding</keyword>
<evidence type="ECO:0000256" key="10">
    <source>
        <dbReference type="ARBA" id="ARBA00031552"/>
    </source>
</evidence>
<comment type="similarity">
    <text evidence="2">Belongs to the Diphthine--ammonia ligase family.</text>
</comment>
<dbReference type="GO" id="GO:0017183">
    <property type="term" value="P:protein histidyl modification to diphthamide"/>
    <property type="evidence" value="ECO:0007669"/>
    <property type="project" value="TreeGrafter"/>
</dbReference>
<dbReference type="OrthoDB" id="686384at2759"/>
<dbReference type="InterPro" id="IPR002761">
    <property type="entry name" value="Diphthami_syn_dom"/>
</dbReference>
<name>A0A8H3XG68_GIGMA</name>
<dbReference type="Gene3D" id="3.30.1330.40">
    <property type="entry name" value="RutC-like"/>
    <property type="match status" value="2"/>
</dbReference>
<dbReference type="EMBL" id="WTPW01001028">
    <property type="protein sequence ID" value="KAF0461291.1"/>
    <property type="molecule type" value="Genomic_DNA"/>
</dbReference>
<evidence type="ECO:0000256" key="6">
    <source>
        <dbReference type="ARBA" id="ARBA00022741"/>
    </source>
</evidence>
<gene>
    <name evidence="14" type="ORF">F8M41_000432</name>
</gene>
<feature type="domain" description="Diphthamide synthase" evidence="13">
    <location>
        <begin position="1"/>
        <end position="237"/>
    </location>
</feature>
<dbReference type="Pfam" id="PF01902">
    <property type="entry name" value="Diphthami_syn_2"/>
    <property type="match status" value="1"/>
</dbReference>